<reference evidence="1 2" key="1">
    <citation type="submission" date="2021-03" db="EMBL/GenBank/DDBJ databases">
        <authorList>
            <person name="King G.J."/>
            <person name="Bancroft I."/>
            <person name="Baten A."/>
            <person name="Bloomfield J."/>
            <person name="Borpatragohain P."/>
            <person name="He Z."/>
            <person name="Irish N."/>
            <person name="Irwin J."/>
            <person name="Liu K."/>
            <person name="Mauleon R.P."/>
            <person name="Moore J."/>
            <person name="Morris R."/>
            <person name="Ostergaard L."/>
            <person name="Wang B."/>
            <person name="Wells R."/>
        </authorList>
    </citation>
    <scope>NUCLEOTIDE SEQUENCE [LARGE SCALE GENOMIC DNA]</scope>
    <source>
        <strain evidence="1">R-o-18</strain>
        <tissue evidence="1">Leaf</tissue>
    </source>
</reference>
<evidence type="ECO:0000313" key="2">
    <source>
        <dbReference type="Proteomes" id="UP000823674"/>
    </source>
</evidence>
<gene>
    <name evidence="1" type="primary">A03g506530.1_BraROA</name>
    <name evidence="1" type="ORF">IGI04_012834</name>
</gene>
<proteinExistence type="predicted"/>
<dbReference type="Proteomes" id="UP000823674">
    <property type="component" value="Chromosome A03"/>
</dbReference>
<protein>
    <submittedName>
        <fullName evidence="1">Uncharacterized protein</fullName>
    </submittedName>
</protein>
<evidence type="ECO:0000313" key="1">
    <source>
        <dbReference type="EMBL" id="KAG5406715.1"/>
    </source>
</evidence>
<dbReference type="EMBL" id="JADBGQ010000003">
    <property type="protein sequence ID" value="KAG5406715.1"/>
    <property type="molecule type" value="Genomic_DNA"/>
</dbReference>
<keyword evidence="2" id="KW-1185">Reference proteome</keyword>
<name>A0ABQ7N743_BRACM</name>
<accession>A0ABQ7N743</accession>
<comment type="caution">
    <text evidence="1">The sequence shown here is derived from an EMBL/GenBank/DDBJ whole genome shotgun (WGS) entry which is preliminary data.</text>
</comment>
<sequence length="74" mass="8180">MLRHSSWNHWTVVVPGSHTSAAAKRGTVTKIIAEIRTIAKLCTARTRPKGEAASTLDWEDCKVNVHRDDGDGIR</sequence>
<organism evidence="1 2">
    <name type="scientific">Brassica rapa subsp. trilocularis</name>
    <dbReference type="NCBI Taxonomy" id="1813537"/>
    <lineage>
        <taxon>Eukaryota</taxon>
        <taxon>Viridiplantae</taxon>
        <taxon>Streptophyta</taxon>
        <taxon>Embryophyta</taxon>
        <taxon>Tracheophyta</taxon>
        <taxon>Spermatophyta</taxon>
        <taxon>Magnoliopsida</taxon>
        <taxon>eudicotyledons</taxon>
        <taxon>Gunneridae</taxon>
        <taxon>Pentapetalae</taxon>
        <taxon>rosids</taxon>
        <taxon>malvids</taxon>
        <taxon>Brassicales</taxon>
        <taxon>Brassicaceae</taxon>
        <taxon>Brassiceae</taxon>
        <taxon>Brassica</taxon>
    </lineage>
</organism>